<feature type="compositionally biased region" description="Pro residues" evidence="8">
    <location>
        <begin position="206"/>
        <end position="221"/>
    </location>
</feature>
<name>A0A0M3JVD0_ANISI</name>
<dbReference type="Gene3D" id="6.10.140.820">
    <property type="match status" value="1"/>
</dbReference>
<gene>
    <name evidence="11" type="ORF">ASIM_LOCUS11645</name>
</gene>
<dbReference type="CDD" id="cd11685">
    <property type="entry name" value="UEV_TSG101-like"/>
    <property type="match status" value="1"/>
</dbReference>
<dbReference type="PANTHER" id="PTHR23306:SF3">
    <property type="entry name" value="TUMOR SUPPRESSOR PROTEIN 101"/>
    <property type="match status" value="1"/>
</dbReference>
<evidence type="ECO:0000259" key="10">
    <source>
        <dbReference type="PROSITE" id="PS51322"/>
    </source>
</evidence>
<evidence type="ECO:0000256" key="1">
    <source>
        <dbReference type="ARBA" id="ARBA00004177"/>
    </source>
</evidence>
<dbReference type="SUPFAM" id="SSF140111">
    <property type="entry name" value="Endosomal sorting complex assembly domain"/>
    <property type="match status" value="1"/>
</dbReference>
<dbReference type="InterPro" id="IPR017916">
    <property type="entry name" value="SB_dom"/>
</dbReference>
<dbReference type="GO" id="GO:0000813">
    <property type="term" value="C:ESCRT I complex"/>
    <property type="evidence" value="ECO:0007669"/>
    <property type="project" value="TreeGrafter"/>
</dbReference>
<dbReference type="PROSITE" id="PS51322">
    <property type="entry name" value="UEV"/>
    <property type="match status" value="1"/>
</dbReference>
<dbReference type="InterPro" id="IPR016135">
    <property type="entry name" value="UBQ-conjugating_enzyme/RWD"/>
</dbReference>
<dbReference type="Pfam" id="PF05743">
    <property type="entry name" value="UEV"/>
    <property type="match status" value="1"/>
</dbReference>
<dbReference type="InterPro" id="IPR008883">
    <property type="entry name" value="UEV_N"/>
</dbReference>
<evidence type="ECO:0000256" key="7">
    <source>
        <dbReference type="PROSITE-ProRule" id="PRU00644"/>
    </source>
</evidence>
<dbReference type="Pfam" id="PF09454">
    <property type="entry name" value="Vps23_core"/>
    <property type="match status" value="1"/>
</dbReference>
<dbReference type="InterPro" id="IPR052070">
    <property type="entry name" value="ESCRT-I_UEV_domain"/>
</dbReference>
<dbReference type="PANTHER" id="PTHR23306">
    <property type="entry name" value="TUMOR SUSCEPTIBILITY GENE 101 PROTEIN-RELATED"/>
    <property type="match status" value="1"/>
</dbReference>
<evidence type="ECO:0000313" key="11">
    <source>
        <dbReference type="EMBL" id="VDK45515.1"/>
    </source>
</evidence>
<keyword evidence="12" id="KW-1185">Reference proteome</keyword>
<comment type="similarity">
    <text evidence="2">Belongs to the ubiquitin-conjugating enzyme family. UEV subfamily.</text>
</comment>
<dbReference type="GO" id="GO:0043130">
    <property type="term" value="F:ubiquitin binding"/>
    <property type="evidence" value="ECO:0007669"/>
    <property type="project" value="TreeGrafter"/>
</dbReference>
<dbReference type="SUPFAM" id="SSF54495">
    <property type="entry name" value="UBC-like"/>
    <property type="match status" value="1"/>
</dbReference>
<proteinExistence type="inferred from homology"/>
<evidence type="ECO:0000313" key="12">
    <source>
        <dbReference type="Proteomes" id="UP000267096"/>
    </source>
</evidence>
<evidence type="ECO:0000256" key="2">
    <source>
        <dbReference type="ARBA" id="ARBA00009594"/>
    </source>
</evidence>
<dbReference type="GO" id="GO:0008333">
    <property type="term" value="P:endosome to lysosome transport"/>
    <property type="evidence" value="ECO:0007669"/>
    <property type="project" value="TreeGrafter"/>
</dbReference>
<feature type="compositionally biased region" description="Low complexity" evidence="8">
    <location>
        <begin position="165"/>
        <end position="181"/>
    </location>
</feature>
<dbReference type="Gene3D" id="6.10.250.370">
    <property type="match status" value="1"/>
</dbReference>
<feature type="domain" description="SB" evidence="9">
    <location>
        <begin position="349"/>
        <end position="415"/>
    </location>
</feature>
<dbReference type="WBParaSite" id="ASIM_0001217901-mRNA-1">
    <property type="protein sequence ID" value="ASIM_0001217901-mRNA-1"/>
    <property type="gene ID" value="ASIM_0001217901"/>
</dbReference>
<dbReference type="Gene3D" id="3.10.110.10">
    <property type="entry name" value="Ubiquitin Conjugating Enzyme"/>
    <property type="match status" value="1"/>
</dbReference>
<comment type="subcellular location">
    <subcellularLocation>
        <location evidence="1">Endosome</location>
    </subcellularLocation>
</comment>
<sequence>MSNASQVVAVLKRTRAKYVESAKSDIVTALNIFPDLSPDAETFTFPDGTRNLTFRLKGTIPVLYKGNTYNIPVALYLWDTHPYYAPICYVCPTSNMMVKESQTVDKQGRIYLPYLTDWRFPGYDLSGLLQVMSLCFRETCPVFAKPAGSNASRVSATTNVGGGSSSSQQSSPYTPYPTSQSVGMPPYPLSTPQPGAGQYSAGAYQPPYPNAYPSFPNPMPAQQPASVAGGGGGSLSNVTSASQASVGTIQPEHLKASLLSAIEDIVKQRLREKLGTVHAELASIRQTHSDLRSGQQKLKSIADELSREQKQIDESLLIYREKKEELQSIITSHPEDVSVDIDSLIDACTPLHKQLLRCYVHDCAIDDTIYFLGQALKQGTMTLPNYLKEVRQLSSKQFIYRATLQKCRLKAKLPT</sequence>
<accession>A0A0M3JVD0</accession>
<evidence type="ECO:0000256" key="6">
    <source>
        <dbReference type="ARBA" id="ARBA00023054"/>
    </source>
</evidence>
<evidence type="ECO:0000259" key="9">
    <source>
        <dbReference type="PROSITE" id="PS51312"/>
    </source>
</evidence>
<reference evidence="13" key="1">
    <citation type="submission" date="2017-02" db="UniProtKB">
        <authorList>
            <consortium name="WormBaseParasite"/>
        </authorList>
    </citation>
    <scope>IDENTIFICATION</scope>
</reference>
<organism evidence="13">
    <name type="scientific">Anisakis simplex</name>
    <name type="common">Herring worm</name>
    <dbReference type="NCBI Taxonomy" id="6269"/>
    <lineage>
        <taxon>Eukaryota</taxon>
        <taxon>Metazoa</taxon>
        <taxon>Ecdysozoa</taxon>
        <taxon>Nematoda</taxon>
        <taxon>Chromadorea</taxon>
        <taxon>Rhabditida</taxon>
        <taxon>Spirurina</taxon>
        <taxon>Ascaridomorpha</taxon>
        <taxon>Ascaridoidea</taxon>
        <taxon>Anisakidae</taxon>
        <taxon>Anisakis</taxon>
        <taxon>Anisakis simplex complex</taxon>
    </lineage>
</organism>
<protein>
    <submittedName>
        <fullName evidence="13">Tumor susceptibility gene 101 protein (inferred by orthology to a human protein)</fullName>
    </submittedName>
</protein>
<dbReference type="AlphaFoldDB" id="A0A0M3JVD0"/>
<keyword evidence="4" id="KW-0967">Endosome</keyword>
<feature type="compositionally biased region" description="Polar residues" evidence="8">
    <location>
        <begin position="149"/>
        <end position="159"/>
    </location>
</feature>
<keyword evidence="6" id="KW-0175">Coiled coil</keyword>
<dbReference type="Proteomes" id="UP000267096">
    <property type="component" value="Unassembled WGS sequence"/>
</dbReference>
<keyword evidence="5 7" id="KW-0653">Protein transport</keyword>
<dbReference type="EMBL" id="UYRR01031090">
    <property type="protein sequence ID" value="VDK45515.1"/>
    <property type="molecule type" value="Genomic_DNA"/>
</dbReference>
<evidence type="ECO:0000256" key="4">
    <source>
        <dbReference type="ARBA" id="ARBA00022753"/>
    </source>
</evidence>
<feature type="domain" description="UEV" evidence="10">
    <location>
        <begin position="3"/>
        <end position="146"/>
    </location>
</feature>
<dbReference type="InterPro" id="IPR037202">
    <property type="entry name" value="ESCRT_assembly_dom"/>
</dbReference>
<evidence type="ECO:0000256" key="3">
    <source>
        <dbReference type="ARBA" id="ARBA00022448"/>
    </source>
</evidence>
<evidence type="ECO:0000256" key="8">
    <source>
        <dbReference type="SAM" id="MobiDB-lite"/>
    </source>
</evidence>
<evidence type="ECO:0000256" key="5">
    <source>
        <dbReference type="ARBA" id="ARBA00022927"/>
    </source>
</evidence>
<reference evidence="11 12" key="2">
    <citation type="submission" date="2018-11" db="EMBL/GenBank/DDBJ databases">
        <authorList>
            <consortium name="Pathogen Informatics"/>
        </authorList>
    </citation>
    <scope>NUCLEOTIDE SEQUENCE [LARGE SCALE GENOMIC DNA]</scope>
</reference>
<dbReference type="GO" id="GO:0015031">
    <property type="term" value="P:protein transport"/>
    <property type="evidence" value="ECO:0007669"/>
    <property type="project" value="UniProtKB-UniRule"/>
</dbReference>
<evidence type="ECO:0000313" key="13">
    <source>
        <dbReference type="WBParaSite" id="ASIM_0001217901-mRNA-1"/>
    </source>
</evidence>
<dbReference type="OrthoDB" id="306304at2759"/>
<feature type="region of interest" description="Disordered" evidence="8">
    <location>
        <begin position="147"/>
        <end position="239"/>
    </location>
</feature>
<dbReference type="PROSITE" id="PS51312">
    <property type="entry name" value="SB"/>
    <property type="match status" value="1"/>
</dbReference>
<keyword evidence="3 7" id="KW-0813">Transport</keyword>